<comment type="caution">
    <text evidence="2">The sequence shown here is derived from an EMBL/GenBank/DDBJ whole genome shotgun (WGS) entry which is preliminary data.</text>
</comment>
<dbReference type="AlphaFoldDB" id="A0AAW8JCH8"/>
<accession>A0AAW8JCH8</accession>
<dbReference type="EMBL" id="JAVIDA010000002">
    <property type="protein sequence ID" value="MDQ9070387.1"/>
    <property type="molecule type" value="Genomic_DNA"/>
</dbReference>
<protein>
    <submittedName>
        <fullName evidence="2">Uncharacterized protein</fullName>
    </submittedName>
</protein>
<dbReference type="RefSeq" id="WP_308956245.1">
    <property type="nucleotide sequence ID" value="NZ_JAVICY010000013.1"/>
</dbReference>
<evidence type="ECO:0000313" key="2">
    <source>
        <dbReference type="EMBL" id="MDQ9070387.1"/>
    </source>
</evidence>
<reference evidence="2" key="1">
    <citation type="submission" date="2023-08" db="EMBL/GenBank/DDBJ databases">
        <title>Emergence of clinically-relevant ST2 carbapenem-resistant Acinetobacter baumannii strains in hospital sewages in Zhejiang, East of China.</title>
        <authorList>
            <person name="Kaichao C."/>
            <person name="Zhang R."/>
        </authorList>
    </citation>
    <scope>NUCLEOTIDE SEQUENCE</scope>
    <source>
        <strain evidence="2">M-SY-60</strain>
    </source>
</reference>
<evidence type="ECO:0000256" key="1">
    <source>
        <dbReference type="SAM" id="MobiDB-lite"/>
    </source>
</evidence>
<sequence length="309" mass="35483">MGTPLKKISVAKTSAQKNHIQHIKITRKKQLFLLFYADEPNDEIARRVFKEAAQTRLVIIKTDPKYDPNIHMVHCPNITHFSQIQLVIDNWIKKYGGQNKVEMKELSIFSHSGLNGPIIYDAWRFDPPEILLPVNRTTSSGVQKRNQLIYSEWIKINYYWGTETRLNFFGCNSANTEINPYTKEQKNNFAKNISTNLNCKNVIVSGQSISSYPSFYPDKRKISVKIAILGISAPYDYQPIYMVSSLPNKGSEAMSENGTDAKPMNFYKNGSMITTNFQSIFNDHRKPRNTQSSPELNMVQSWIENAKDE</sequence>
<proteinExistence type="predicted"/>
<name>A0AAW8JCH8_9GAMM</name>
<gene>
    <name evidence="2" type="ORF">RFH51_02785</name>
</gene>
<dbReference type="Proteomes" id="UP001243195">
    <property type="component" value="Unassembled WGS sequence"/>
</dbReference>
<organism evidence="2 3">
    <name type="scientific">Acinetobacter gerneri</name>
    <dbReference type="NCBI Taxonomy" id="202952"/>
    <lineage>
        <taxon>Bacteria</taxon>
        <taxon>Pseudomonadati</taxon>
        <taxon>Pseudomonadota</taxon>
        <taxon>Gammaproteobacteria</taxon>
        <taxon>Moraxellales</taxon>
        <taxon>Moraxellaceae</taxon>
        <taxon>Acinetobacter</taxon>
    </lineage>
</organism>
<feature type="region of interest" description="Disordered" evidence="1">
    <location>
        <begin position="284"/>
        <end position="309"/>
    </location>
</feature>
<feature type="compositionally biased region" description="Polar residues" evidence="1">
    <location>
        <begin position="289"/>
        <end position="303"/>
    </location>
</feature>
<evidence type="ECO:0000313" key="3">
    <source>
        <dbReference type="Proteomes" id="UP001243195"/>
    </source>
</evidence>